<protein>
    <submittedName>
        <fullName evidence="2">Hypp6930 protein</fullName>
    </submittedName>
</protein>
<sequence length="167" mass="18921">MGSKALKKQQWTGLRVSMTTLMLVVGVAAVLIALLPAEAQQPREKPLQTTGALEENEANAKDGYRKLEESRGIIGVELKEEGHVRKKRGLWGGYPANEYLPKPNVNTHCRLTIQERSGQPHLHIGFQRRSIMYKRALGPFTFRPTTTTRKFRDVKNTANAQLVFRRQ</sequence>
<proteinExistence type="predicted"/>
<evidence type="ECO:0000313" key="3">
    <source>
        <dbReference type="Proteomes" id="UP000838412"/>
    </source>
</evidence>
<dbReference type="Proteomes" id="UP000838412">
    <property type="component" value="Chromosome 13"/>
</dbReference>
<feature type="region of interest" description="Disordered" evidence="1">
    <location>
        <begin position="43"/>
        <end position="62"/>
    </location>
</feature>
<dbReference type="EMBL" id="OV696698">
    <property type="protein sequence ID" value="CAH1242663.1"/>
    <property type="molecule type" value="Genomic_DNA"/>
</dbReference>
<accession>A0A8J9YVU9</accession>
<keyword evidence="3" id="KW-1185">Reference proteome</keyword>
<gene>
    <name evidence="2" type="primary">Hypp6930</name>
    <name evidence="2" type="ORF">BLAG_LOCUS5935</name>
</gene>
<organism evidence="2 3">
    <name type="scientific">Branchiostoma lanceolatum</name>
    <name type="common">Common lancelet</name>
    <name type="synonym">Amphioxus lanceolatum</name>
    <dbReference type="NCBI Taxonomy" id="7740"/>
    <lineage>
        <taxon>Eukaryota</taxon>
        <taxon>Metazoa</taxon>
        <taxon>Chordata</taxon>
        <taxon>Cephalochordata</taxon>
        <taxon>Leptocardii</taxon>
        <taxon>Amphioxiformes</taxon>
        <taxon>Branchiostomatidae</taxon>
        <taxon>Branchiostoma</taxon>
    </lineage>
</organism>
<dbReference type="AlphaFoldDB" id="A0A8J9YVU9"/>
<name>A0A8J9YVU9_BRALA</name>
<evidence type="ECO:0000313" key="2">
    <source>
        <dbReference type="EMBL" id="CAH1242663.1"/>
    </source>
</evidence>
<evidence type="ECO:0000256" key="1">
    <source>
        <dbReference type="SAM" id="MobiDB-lite"/>
    </source>
</evidence>
<reference evidence="2" key="1">
    <citation type="submission" date="2022-01" db="EMBL/GenBank/DDBJ databases">
        <authorList>
            <person name="Braso-Vives M."/>
        </authorList>
    </citation>
    <scope>NUCLEOTIDE SEQUENCE</scope>
</reference>